<dbReference type="InterPro" id="IPR047690">
    <property type="entry name" value="IPExxxVDY_fam"/>
</dbReference>
<comment type="caution">
    <text evidence="1">The sequence shown here is derived from an EMBL/GenBank/DDBJ whole genome shotgun (WGS) entry which is preliminary data.</text>
</comment>
<evidence type="ECO:0000313" key="2">
    <source>
        <dbReference type="Proteomes" id="UP000599688"/>
    </source>
</evidence>
<gene>
    <name evidence="1" type="ORF">GCM10010831_00320</name>
</gene>
<keyword evidence="2" id="KW-1185">Reference proteome</keyword>
<reference evidence="1 2" key="1">
    <citation type="journal article" date="2014" name="Int. J. Syst. Evol. Microbiol.">
        <title>Complete genome sequence of Corynebacterium casei LMG S-19264T (=DSM 44701T), isolated from a smear-ripened cheese.</title>
        <authorList>
            <consortium name="US DOE Joint Genome Institute (JGI-PGF)"/>
            <person name="Walter F."/>
            <person name="Albersmeier A."/>
            <person name="Kalinowski J."/>
            <person name="Ruckert C."/>
        </authorList>
    </citation>
    <scope>NUCLEOTIDE SEQUENCE [LARGE SCALE GENOMIC DNA]</scope>
    <source>
        <strain evidence="1 2">CGMCC 1.12925</strain>
    </source>
</reference>
<dbReference type="AlphaFoldDB" id="A0A916ZKN5"/>
<sequence length="164" mass="19585">MKKNKLVLEQVVSTDFLLIGINASTEMYQLAYYINKKVNINFKRAERDIDFYYANAIALYQWYEYYSKDLQSKVYFVANKSYSKETNMNSTGNLFAENNKEELKLRYLIPEFKNVDYFIKVEETTLDQINYKSLLFQLNTIKQISTAYQIDIQKLKTPENLIFY</sequence>
<evidence type="ECO:0000313" key="1">
    <source>
        <dbReference type="EMBL" id="GGE02520.1"/>
    </source>
</evidence>
<dbReference type="Proteomes" id="UP000599688">
    <property type="component" value="Unassembled WGS sequence"/>
</dbReference>
<name>A0A916ZKN5_9FLAO</name>
<evidence type="ECO:0008006" key="3">
    <source>
        <dbReference type="Google" id="ProtNLM"/>
    </source>
</evidence>
<accession>A0A916ZKN5</accession>
<organism evidence="1 2">
    <name type="scientific">Psychroflexus salis</name>
    <dbReference type="NCBI Taxonomy" id="1526574"/>
    <lineage>
        <taxon>Bacteria</taxon>
        <taxon>Pseudomonadati</taxon>
        <taxon>Bacteroidota</taxon>
        <taxon>Flavobacteriia</taxon>
        <taxon>Flavobacteriales</taxon>
        <taxon>Flavobacteriaceae</taxon>
        <taxon>Psychroflexus</taxon>
    </lineage>
</organism>
<protein>
    <recommendedName>
        <fullName evidence="3">IPExxxVDY family protein</fullName>
    </recommendedName>
</protein>
<dbReference type="NCBIfam" id="NF033205">
    <property type="entry name" value="IPExxxVDY"/>
    <property type="match status" value="1"/>
</dbReference>
<proteinExistence type="predicted"/>
<dbReference type="RefSeq" id="WP_188404733.1">
    <property type="nucleotide sequence ID" value="NZ_BMGL01000001.1"/>
</dbReference>
<dbReference type="EMBL" id="BMGL01000001">
    <property type="protein sequence ID" value="GGE02520.1"/>
    <property type="molecule type" value="Genomic_DNA"/>
</dbReference>